<organism evidence="1 2">
    <name type="scientific">Pseudoalteromonas haloplanktis</name>
    <name type="common">Alteromonas haloplanktis</name>
    <dbReference type="NCBI Taxonomy" id="228"/>
    <lineage>
        <taxon>Bacteria</taxon>
        <taxon>Pseudomonadati</taxon>
        <taxon>Pseudomonadota</taxon>
        <taxon>Gammaproteobacteria</taxon>
        <taxon>Alteromonadales</taxon>
        <taxon>Pseudoalteromonadaceae</taxon>
        <taxon>Pseudoalteromonas</taxon>
    </lineage>
</organism>
<sequence length="111" mass="12812">MSNPFQAKWSKQGHSLCLGHWIISYQGTEITLPDKQLNNDMGTWGVYDPIFDNDPEYCEGKAEDDWIIANADWLADVFIEHGITINEQNMRWFYQAVDEQDWRCGSCGGCM</sequence>
<dbReference type="EMBL" id="JAVIFY010000001">
    <property type="protein sequence ID" value="MDQ9090142.1"/>
    <property type="molecule type" value="Genomic_DNA"/>
</dbReference>
<proteinExistence type="predicted"/>
<evidence type="ECO:0000313" key="1">
    <source>
        <dbReference type="EMBL" id="MDQ9090142.1"/>
    </source>
</evidence>
<reference evidence="1 2" key="1">
    <citation type="submission" date="2023-08" db="EMBL/GenBank/DDBJ databases">
        <title>Pseudoalteromonas haloplanktis LL1 genome.</title>
        <authorList>
            <person name="Wu S."/>
        </authorList>
    </citation>
    <scope>NUCLEOTIDE SEQUENCE [LARGE SCALE GENOMIC DNA]</scope>
    <source>
        <strain evidence="1 2">LL1</strain>
    </source>
</reference>
<comment type="caution">
    <text evidence="1">The sequence shown here is derived from an EMBL/GenBank/DDBJ whole genome shotgun (WGS) entry which is preliminary data.</text>
</comment>
<dbReference type="Proteomes" id="UP001226574">
    <property type="component" value="Unassembled WGS sequence"/>
</dbReference>
<evidence type="ECO:0000313" key="2">
    <source>
        <dbReference type="Proteomes" id="UP001226574"/>
    </source>
</evidence>
<dbReference type="RefSeq" id="WP_309038135.1">
    <property type="nucleotide sequence ID" value="NZ_JAVIFY010000001.1"/>
</dbReference>
<accession>A0ABU1B7E0</accession>
<gene>
    <name evidence="1" type="ORF">RC083_00905</name>
</gene>
<name>A0ABU1B7E0_PSEHA</name>
<keyword evidence="2" id="KW-1185">Reference proteome</keyword>
<protein>
    <submittedName>
        <fullName evidence="1">Uncharacterized protein</fullName>
    </submittedName>
</protein>